<dbReference type="PANTHER" id="PTHR43483">
    <property type="entry name" value="MEMBRANE TRANSPORTER PROTEIN HI_0806-RELATED"/>
    <property type="match status" value="1"/>
</dbReference>
<keyword evidence="3 5" id="KW-1133">Transmembrane helix</keyword>
<accession>A0A8A4FKP2</accession>
<dbReference type="AlphaFoldDB" id="A0A8A4FKP2"/>
<protein>
    <recommendedName>
        <fullName evidence="5">Probable membrane transporter protein</fullName>
    </recommendedName>
</protein>
<feature type="transmembrane region" description="Helical" evidence="5">
    <location>
        <begin position="128"/>
        <end position="153"/>
    </location>
</feature>
<keyword evidence="5" id="KW-1003">Cell membrane</keyword>
<evidence type="ECO:0000256" key="1">
    <source>
        <dbReference type="ARBA" id="ARBA00004141"/>
    </source>
</evidence>
<evidence type="ECO:0000256" key="2">
    <source>
        <dbReference type="ARBA" id="ARBA00022692"/>
    </source>
</evidence>
<comment type="subcellular location">
    <subcellularLocation>
        <location evidence="5">Cell membrane</location>
        <topology evidence="5">Multi-pass membrane protein</topology>
    </subcellularLocation>
    <subcellularLocation>
        <location evidence="1">Membrane</location>
        <topology evidence="1">Multi-pass membrane protein</topology>
    </subcellularLocation>
</comment>
<evidence type="ECO:0000313" key="6">
    <source>
        <dbReference type="EMBL" id="QTB59933.1"/>
    </source>
</evidence>
<feature type="transmembrane region" description="Helical" evidence="5">
    <location>
        <begin position="96"/>
        <end position="116"/>
    </location>
</feature>
<dbReference type="GO" id="GO:0005886">
    <property type="term" value="C:plasma membrane"/>
    <property type="evidence" value="ECO:0007669"/>
    <property type="project" value="UniProtKB-SubCell"/>
</dbReference>
<organism evidence="6">
    <name type="scientific">Burkholderia pseudomallei</name>
    <name type="common">Pseudomonas pseudomallei</name>
    <dbReference type="NCBI Taxonomy" id="28450"/>
    <lineage>
        <taxon>Bacteria</taxon>
        <taxon>Pseudomonadati</taxon>
        <taxon>Pseudomonadota</taxon>
        <taxon>Betaproteobacteria</taxon>
        <taxon>Burkholderiales</taxon>
        <taxon>Burkholderiaceae</taxon>
        <taxon>Burkholderia</taxon>
        <taxon>pseudomallei group</taxon>
    </lineage>
</organism>
<reference evidence="6" key="1">
    <citation type="submission" date="2021-03" db="EMBL/GenBank/DDBJ databases">
        <title>Complete genome of Burkholderia pseudomallei_VBP364.</title>
        <authorList>
            <person name="Balaji V."/>
            <person name="Yamuna B."/>
            <person name="Monisha P."/>
        </authorList>
    </citation>
    <scope>NUCLEOTIDE SEQUENCE</scope>
    <source>
        <strain evidence="6">VBP364</strain>
    </source>
</reference>
<dbReference type="Pfam" id="PF01925">
    <property type="entry name" value="TauE"/>
    <property type="match status" value="1"/>
</dbReference>
<name>A0A8A4FKP2_BURPE</name>
<evidence type="ECO:0000256" key="5">
    <source>
        <dbReference type="RuleBase" id="RU363041"/>
    </source>
</evidence>
<dbReference type="RefSeq" id="WP_004523195.1">
    <property type="nucleotide sequence ID" value="NZ_AP028082.1"/>
</dbReference>
<keyword evidence="4 5" id="KW-0472">Membrane</keyword>
<gene>
    <name evidence="6" type="ORF">J3D99_18195</name>
</gene>
<sequence length="243" mass="25238">MFMTAYAIVLLIGVVAGVVSGVIGTGASIMLLPPLVFYFGAKQAVPIMAIAAVLGNVSRAYVWRRDIDWTAFFAYSIAAAPAAALGANTLWALNPQWVDCALGVFFLSMIPYRYIARRSTFALTAWQLAAAGAVVGYLTGIVFSTGPLTLPIFSAYGLLKGGLLATEAAASLAVYASKLVAFGQLGGLPLDVAIKGALVGLSLSAGISVGKAVTLRLSTNAFQRLLDLVMLSAGTTLLWGAIR</sequence>
<dbReference type="InterPro" id="IPR002781">
    <property type="entry name" value="TM_pro_TauE-like"/>
</dbReference>
<evidence type="ECO:0000256" key="3">
    <source>
        <dbReference type="ARBA" id="ARBA00022989"/>
    </source>
</evidence>
<proteinExistence type="inferred from homology"/>
<dbReference type="EMBL" id="CP071754">
    <property type="protein sequence ID" value="QTB59933.1"/>
    <property type="molecule type" value="Genomic_DNA"/>
</dbReference>
<dbReference type="PANTHER" id="PTHR43483:SF3">
    <property type="entry name" value="MEMBRANE TRANSPORTER PROTEIN HI_0806-RELATED"/>
    <property type="match status" value="1"/>
</dbReference>
<feature type="transmembrane region" description="Helical" evidence="5">
    <location>
        <begin position="37"/>
        <end position="57"/>
    </location>
</feature>
<comment type="similarity">
    <text evidence="5">Belongs to the 4-toluene sulfonate uptake permease (TSUP) (TC 2.A.102) family.</text>
</comment>
<keyword evidence="2 5" id="KW-0812">Transmembrane</keyword>
<feature type="transmembrane region" description="Helical" evidence="5">
    <location>
        <begin position="69"/>
        <end position="90"/>
    </location>
</feature>
<evidence type="ECO:0000256" key="4">
    <source>
        <dbReference type="ARBA" id="ARBA00023136"/>
    </source>
</evidence>